<dbReference type="PANTHER" id="PTHR30627:SF1">
    <property type="entry name" value="PEPTIDOGLYCAN D,D-TRANSPEPTIDASE FTSI"/>
    <property type="match status" value="1"/>
</dbReference>
<comment type="caution">
    <text evidence="6">The sequence shown here is derived from an EMBL/GenBank/DDBJ whole genome shotgun (WGS) entry which is preliminary data.</text>
</comment>
<dbReference type="AlphaFoldDB" id="A0A846YLW1"/>
<dbReference type="InterPro" id="IPR005311">
    <property type="entry name" value="PBP_dimer"/>
</dbReference>
<dbReference type="Gene3D" id="3.40.710.10">
    <property type="entry name" value="DD-peptidase/beta-lactamase superfamily"/>
    <property type="match status" value="1"/>
</dbReference>
<reference evidence="6 7" key="1">
    <citation type="submission" date="2020-04" db="EMBL/GenBank/DDBJ databases">
        <title>MicrobeNet Type strains.</title>
        <authorList>
            <person name="Nicholson A.C."/>
        </authorList>
    </citation>
    <scope>NUCLEOTIDE SEQUENCE [LARGE SCALE GENOMIC DNA]</scope>
    <source>
        <strain evidence="6 7">JCM 3332</strain>
    </source>
</reference>
<dbReference type="PANTHER" id="PTHR30627">
    <property type="entry name" value="PEPTIDOGLYCAN D,D-TRANSPEPTIDASE"/>
    <property type="match status" value="1"/>
</dbReference>
<name>A0A846YLW1_9NOCA</name>
<proteinExistence type="inferred from homology"/>
<gene>
    <name evidence="6" type="ORF">HGA15_21840</name>
</gene>
<dbReference type="EMBL" id="JAAXOT010000011">
    <property type="protein sequence ID" value="NKY58741.1"/>
    <property type="molecule type" value="Genomic_DNA"/>
</dbReference>
<dbReference type="Gene3D" id="3.90.1310.10">
    <property type="entry name" value="Penicillin-binding protein 2a (Domain 2)"/>
    <property type="match status" value="1"/>
</dbReference>
<feature type="domain" description="Penicillin-binding protein dimerisation" evidence="5">
    <location>
        <begin position="46"/>
        <end position="210"/>
    </location>
</feature>
<dbReference type="Gene3D" id="3.30.450.330">
    <property type="match status" value="1"/>
</dbReference>
<dbReference type="Pfam" id="PF00905">
    <property type="entry name" value="Transpeptidase"/>
    <property type="match status" value="1"/>
</dbReference>
<evidence type="ECO:0000256" key="3">
    <source>
        <dbReference type="ARBA" id="ARBA00023136"/>
    </source>
</evidence>
<evidence type="ECO:0000259" key="4">
    <source>
        <dbReference type="Pfam" id="PF00905"/>
    </source>
</evidence>
<dbReference type="InterPro" id="IPR036138">
    <property type="entry name" value="PBP_dimer_sf"/>
</dbReference>
<sequence length="595" mass="63351">MRLGVGRVIMLVALTVVALQLLWIQTISAPTLSAQAAGQRTTYQDLPATRGTVTDRHGKSLALTVIAQALSFQPVRVRKDLADARAADDTAPEPDERLQEIARTVHEVLGPDGPEEGELLDKLRSDEPFVYLARNVDPRKADTITAKFPEVGSERQDLREYPGGSLAANIVGATGWDGHGRVGLEGALDSVLAGTDGSYTYDRGSDGAVIPGSWRDRQPAVDGNDVELTIDSYLQYYVQQQIQQAKDRSGAKSGSAVVLDAKTGQVLAMANDNTFNPALGPEHWDPAGLDNPSVTQPFEPGSVNKVVTAAAAIEYGLTDPQEVHQVPGKIQMSGVTVGDAWEHGVEPYTTTGIFGKSSNVGTLMLAQRVGEDRFADMLDRFGLGRRTGVGLPAESSGLLPARDQWSGGTFANLPIGQGLSMTTLQMTSMYQAIANDGVRVPPRILRATVAPDGSRTEEPAPEGVRVVSPETARTVRTMFQSVVQDDPTGVQTGTGAAAAVEGYRIAGKTGTAQKVDPDCGCYSSDSYWITFAGIAPADDPRYVIGLMLDAPQRSSDGGGGQSVAPLFQDIASWALQRDRIPPSRQPEQQFVLQAS</sequence>
<dbReference type="InterPro" id="IPR012338">
    <property type="entry name" value="Beta-lactam/transpept-like"/>
</dbReference>
<accession>A0A846YLW1</accession>
<dbReference type="SUPFAM" id="SSF56601">
    <property type="entry name" value="beta-lactamase/transpeptidase-like"/>
    <property type="match status" value="1"/>
</dbReference>
<dbReference type="GO" id="GO:0071555">
    <property type="term" value="P:cell wall organization"/>
    <property type="evidence" value="ECO:0007669"/>
    <property type="project" value="TreeGrafter"/>
</dbReference>
<dbReference type="SUPFAM" id="SSF56519">
    <property type="entry name" value="Penicillin binding protein dimerisation domain"/>
    <property type="match status" value="1"/>
</dbReference>
<dbReference type="RefSeq" id="WP_084493210.1">
    <property type="nucleotide sequence ID" value="NZ_JAAXOT010000011.1"/>
</dbReference>
<feature type="domain" description="Penicillin-binding protein transpeptidase" evidence="4">
    <location>
        <begin position="254"/>
        <end position="570"/>
    </location>
</feature>
<comment type="similarity">
    <text evidence="2">Belongs to the transpeptidase family.</text>
</comment>
<dbReference type="InterPro" id="IPR001460">
    <property type="entry name" value="PCN-bd_Tpept"/>
</dbReference>
<evidence type="ECO:0000256" key="2">
    <source>
        <dbReference type="ARBA" id="ARBA00007171"/>
    </source>
</evidence>
<dbReference type="InterPro" id="IPR050515">
    <property type="entry name" value="Beta-lactam/transpept"/>
</dbReference>
<keyword evidence="7" id="KW-1185">Reference proteome</keyword>
<organism evidence="6 7">
    <name type="scientific">Nocardia flavorosea</name>
    <dbReference type="NCBI Taxonomy" id="53429"/>
    <lineage>
        <taxon>Bacteria</taxon>
        <taxon>Bacillati</taxon>
        <taxon>Actinomycetota</taxon>
        <taxon>Actinomycetes</taxon>
        <taxon>Mycobacteriales</taxon>
        <taxon>Nocardiaceae</taxon>
        <taxon>Nocardia</taxon>
    </lineage>
</organism>
<dbReference type="GO" id="GO:0005886">
    <property type="term" value="C:plasma membrane"/>
    <property type="evidence" value="ECO:0007669"/>
    <property type="project" value="TreeGrafter"/>
</dbReference>
<dbReference type="Pfam" id="PF03717">
    <property type="entry name" value="PBP_dimer"/>
    <property type="match status" value="1"/>
</dbReference>
<comment type="subcellular location">
    <subcellularLocation>
        <location evidence="1">Membrane</location>
    </subcellularLocation>
</comment>
<dbReference type="Proteomes" id="UP000570678">
    <property type="component" value="Unassembled WGS sequence"/>
</dbReference>
<evidence type="ECO:0000256" key="1">
    <source>
        <dbReference type="ARBA" id="ARBA00004370"/>
    </source>
</evidence>
<dbReference type="GO" id="GO:0008658">
    <property type="term" value="F:penicillin binding"/>
    <property type="evidence" value="ECO:0007669"/>
    <property type="project" value="InterPro"/>
</dbReference>
<evidence type="ECO:0000313" key="7">
    <source>
        <dbReference type="Proteomes" id="UP000570678"/>
    </source>
</evidence>
<protein>
    <submittedName>
        <fullName evidence="6">Penicillin-binding protein 2</fullName>
    </submittedName>
</protein>
<keyword evidence="3" id="KW-0472">Membrane</keyword>
<evidence type="ECO:0000259" key="5">
    <source>
        <dbReference type="Pfam" id="PF03717"/>
    </source>
</evidence>
<evidence type="ECO:0000313" key="6">
    <source>
        <dbReference type="EMBL" id="NKY58741.1"/>
    </source>
</evidence>